<dbReference type="PANTHER" id="PTHR30100">
    <property type="entry name" value="FATTY ACID/PHOSPHOLIPID SYNTHESIS PROTEIN PLSX"/>
    <property type="match status" value="1"/>
</dbReference>
<comment type="caution">
    <text evidence="11">The sequence shown here is derived from an EMBL/GenBank/DDBJ whole genome shotgun (WGS) entry which is preliminary data.</text>
</comment>
<comment type="function">
    <text evidence="10">Catalyzes the reversible formation of acyl-phosphate (acyl-PO(4)) from acyl-[acyl-carrier-protein] (acyl-ACP). This enzyme utilizes acyl-ACP as fatty acyl donor, but not acyl-CoA.</text>
</comment>
<dbReference type="SUPFAM" id="SSF53659">
    <property type="entry name" value="Isocitrate/Isopropylmalate dehydrogenase-like"/>
    <property type="match status" value="1"/>
</dbReference>
<dbReference type="RefSeq" id="WP_311365053.1">
    <property type="nucleotide sequence ID" value="NZ_JAVRIC010000012.1"/>
</dbReference>
<keyword evidence="2 10" id="KW-0963">Cytoplasm</keyword>
<dbReference type="EMBL" id="JAVRIC010000012">
    <property type="protein sequence ID" value="MDT0497660.1"/>
    <property type="molecule type" value="Genomic_DNA"/>
</dbReference>
<keyword evidence="5 10" id="KW-0443">Lipid metabolism</keyword>
<keyword evidence="4 10" id="KW-0808">Transferase</keyword>
<keyword evidence="6 10" id="KW-0594">Phospholipid biosynthesis</keyword>
<comment type="catalytic activity">
    <reaction evidence="1 10">
        <text>a fatty acyl-[ACP] + phosphate = an acyl phosphate + holo-[ACP]</text>
        <dbReference type="Rhea" id="RHEA:42292"/>
        <dbReference type="Rhea" id="RHEA-COMP:9685"/>
        <dbReference type="Rhea" id="RHEA-COMP:14125"/>
        <dbReference type="ChEBI" id="CHEBI:43474"/>
        <dbReference type="ChEBI" id="CHEBI:59918"/>
        <dbReference type="ChEBI" id="CHEBI:64479"/>
        <dbReference type="ChEBI" id="CHEBI:138651"/>
        <dbReference type="EC" id="2.3.1.274"/>
    </reaction>
</comment>
<evidence type="ECO:0000256" key="6">
    <source>
        <dbReference type="ARBA" id="ARBA00023209"/>
    </source>
</evidence>
<protein>
    <recommendedName>
        <fullName evidence="8 10">Phosphate acyltransferase</fullName>
        <ecNumber evidence="8 10">2.3.1.274</ecNumber>
    </recommendedName>
    <alternativeName>
        <fullName evidence="10">Acyl-ACP phosphotransacylase</fullName>
    </alternativeName>
    <alternativeName>
        <fullName evidence="10">Acyl-[acyl-carrier-protein]--phosphate acyltransferase</fullName>
    </alternativeName>
    <alternativeName>
        <fullName evidence="10">Phosphate-acyl-ACP acyltransferase</fullName>
    </alternativeName>
</protein>
<keyword evidence="12" id="KW-1185">Reference proteome</keyword>
<dbReference type="PANTHER" id="PTHR30100:SF1">
    <property type="entry name" value="PHOSPHATE ACYLTRANSFERASE"/>
    <property type="match status" value="1"/>
</dbReference>
<keyword evidence="7 10" id="KW-1208">Phospholipid metabolism</keyword>
<keyword evidence="3 10" id="KW-0444">Lipid biosynthesis</keyword>
<dbReference type="InterPro" id="IPR003664">
    <property type="entry name" value="FA_synthesis"/>
</dbReference>
<evidence type="ECO:0000256" key="3">
    <source>
        <dbReference type="ARBA" id="ARBA00022516"/>
    </source>
</evidence>
<dbReference type="Proteomes" id="UP001254608">
    <property type="component" value="Unassembled WGS sequence"/>
</dbReference>
<comment type="subcellular location">
    <subcellularLocation>
        <location evidence="10">Cytoplasm</location>
    </subcellularLocation>
    <text evidence="10">Associated with the membrane possibly through PlsY.</text>
</comment>
<dbReference type="GO" id="GO:0043811">
    <property type="term" value="F:phosphate:acyl-[acyl carrier protein] acyltransferase activity"/>
    <property type="evidence" value="ECO:0007669"/>
    <property type="project" value="UniProtKB-EC"/>
</dbReference>
<dbReference type="InterPro" id="IPR012281">
    <property type="entry name" value="Phospholipid_synth_PlsX-like"/>
</dbReference>
<comment type="pathway">
    <text evidence="10">Lipid metabolism; phospholipid metabolism.</text>
</comment>
<gene>
    <name evidence="10 11" type="primary">plsX</name>
    <name evidence="11" type="ORF">RM530_09830</name>
</gene>
<name>A0ABU2WIG5_9GAMM</name>
<organism evidence="11 12">
    <name type="scientific">Banduia mediterranea</name>
    <dbReference type="NCBI Taxonomy" id="3075609"/>
    <lineage>
        <taxon>Bacteria</taxon>
        <taxon>Pseudomonadati</taxon>
        <taxon>Pseudomonadota</taxon>
        <taxon>Gammaproteobacteria</taxon>
        <taxon>Nevskiales</taxon>
        <taxon>Algiphilaceae</taxon>
        <taxon>Banduia</taxon>
    </lineage>
</organism>
<evidence type="ECO:0000256" key="9">
    <source>
        <dbReference type="ARBA" id="ARBA00046608"/>
    </source>
</evidence>
<evidence type="ECO:0000256" key="10">
    <source>
        <dbReference type="HAMAP-Rule" id="MF_00019"/>
    </source>
</evidence>
<evidence type="ECO:0000256" key="2">
    <source>
        <dbReference type="ARBA" id="ARBA00022490"/>
    </source>
</evidence>
<dbReference type="EC" id="2.3.1.274" evidence="8 10"/>
<evidence type="ECO:0000256" key="5">
    <source>
        <dbReference type="ARBA" id="ARBA00023098"/>
    </source>
</evidence>
<reference evidence="11 12" key="1">
    <citation type="submission" date="2023-09" db="EMBL/GenBank/DDBJ databases">
        <authorList>
            <person name="Rey-Velasco X."/>
        </authorList>
    </citation>
    <scope>NUCLEOTIDE SEQUENCE [LARGE SCALE GENOMIC DNA]</scope>
    <source>
        <strain evidence="11 12">W345</strain>
    </source>
</reference>
<dbReference type="Gene3D" id="3.40.718.10">
    <property type="entry name" value="Isopropylmalate Dehydrogenase"/>
    <property type="match status" value="1"/>
</dbReference>
<evidence type="ECO:0000256" key="8">
    <source>
        <dbReference type="ARBA" id="ARBA00024069"/>
    </source>
</evidence>
<keyword evidence="11" id="KW-0012">Acyltransferase</keyword>
<dbReference type="NCBIfam" id="TIGR00182">
    <property type="entry name" value="plsX"/>
    <property type="match status" value="1"/>
</dbReference>
<accession>A0ABU2WIG5</accession>
<sequence>MTDTPITVAVDAMSGDHGHTVAVESALSFLRDYQDVKLILVGDEAALRSALGRSIPPQIEIQPASEVVAMDELPSRALRTKKDSSMRVAINLVKDGRAQACVSAGNTGALMGIAKFVLKTLPGIDRPAMLSPMPTLKGHTHMLDLGANAVCTAEQLFQFAVMGSVLVSAVNGLSKPSVGLLNIGSEEIKGVESIRQAASLIQQADLNYAGFIEGDEIFTGAVDVVVCDGFAGNVALKTSEGVAKLVRQFMKEEFTRNMFTKLSAIAARPVLQAFADRIDPRRYNGASFLGLRGVVIKSHGGADVLAFANAIRVARLEVQKAVPMRISTLLASTLGESATADPMQETGRWMAAGGES</sequence>
<evidence type="ECO:0000256" key="1">
    <source>
        <dbReference type="ARBA" id="ARBA00001232"/>
    </source>
</evidence>
<comment type="subunit">
    <text evidence="9 10">Homodimer. Probably interacts with PlsY.</text>
</comment>
<comment type="similarity">
    <text evidence="10">Belongs to the PlsX family.</text>
</comment>
<dbReference type="Pfam" id="PF02504">
    <property type="entry name" value="FA_synthesis"/>
    <property type="match status" value="1"/>
</dbReference>
<evidence type="ECO:0000313" key="11">
    <source>
        <dbReference type="EMBL" id="MDT0497660.1"/>
    </source>
</evidence>
<dbReference type="PIRSF" id="PIRSF002465">
    <property type="entry name" value="Phsphlp_syn_PlsX"/>
    <property type="match status" value="1"/>
</dbReference>
<evidence type="ECO:0000256" key="7">
    <source>
        <dbReference type="ARBA" id="ARBA00023264"/>
    </source>
</evidence>
<proteinExistence type="inferred from homology"/>
<evidence type="ECO:0000313" key="12">
    <source>
        <dbReference type="Proteomes" id="UP001254608"/>
    </source>
</evidence>
<evidence type="ECO:0000256" key="4">
    <source>
        <dbReference type="ARBA" id="ARBA00022679"/>
    </source>
</evidence>
<dbReference type="HAMAP" id="MF_00019">
    <property type="entry name" value="PlsX"/>
    <property type="match status" value="1"/>
</dbReference>